<keyword evidence="5" id="KW-1185">Reference proteome</keyword>
<reference evidence="3 5" key="1">
    <citation type="journal article" date="2021" name="Mol. Ecol.">
        <title>Polar bear-adapted Ursidibacter maritimus are remarkably conserved after generations in captivity.</title>
        <authorList>
            <person name="Espinosa-Gongora C."/>
            <person name="Hansen M.J."/>
            <person name="Bertelsen M.F."/>
            <person name="Bojesen A.M."/>
        </authorList>
    </citation>
    <scope>NUCLEOTIDE SEQUENCE</scope>
    <source>
        <strain evidence="3">Pb43105x</strain>
        <strain evidence="2 5">Pb43106</strain>
    </source>
</reference>
<dbReference type="Proteomes" id="UP001196379">
    <property type="component" value="Unassembled WGS sequence"/>
</dbReference>
<evidence type="ECO:0000256" key="1">
    <source>
        <dbReference type="SAM" id="Phobius"/>
    </source>
</evidence>
<dbReference type="EMBL" id="JABUMC010000017">
    <property type="protein sequence ID" value="MBV6547186.1"/>
    <property type="molecule type" value="Genomic_DNA"/>
</dbReference>
<keyword evidence="1" id="KW-1133">Transmembrane helix</keyword>
<proteinExistence type="predicted"/>
<evidence type="ECO:0000313" key="5">
    <source>
        <dbReference type="Proteomes" id="UP001196379"/>
    </source>
</evidence>
<name>A0A949WJY1_9PAST</name>
<protein>
    <submittedName>
        <fullName evidence="3">Type II secretory pathway, pseudopilin PulG</fullName>
    </submittedName>
</protein>
<gene>
    <name evidence="2" type="ORF">HT657_05705</name>
    <name evidence="3" type="ORF">HT672_07845</name>
</gene>
<organism evidence="3 4">
    <name type="scientific">Ursidibacter maritimus</name>
    <dbReference type="NCBI Taxonomy" id="1331689"/>
    <lineage>
        <taxon>Bacteria</taxon>
        <taxon>Pseudomonadati</taxon>
        <taxon>Pseudomonadota</taxon>
        <taxon>Gammaproteobacteria</taxon>
        <taxon>Pasteurellales</taxon>
        <taxon>Pasteurellaceae</taxon>
        <taxon>Ursidibacter</taxon>
    </lineage>
</organism>
<dbReference type="GeneID" id="65548142"/>
<feature type="transmembrane region" description="Helical" evidence="1">
    <location>
        <begin position="7"/>
        <end position="29"/>
    </location>
</feature>
<dbReference type="AlphaFoldDB" id="A0A949WJY1"/>
<sequence length="174" mass="20238">MYRAFTTIELFTTLAISIIAIYFISPIFFKIQDYFILNNHINQIRSFFYQVQAKSYYSKQNYSFTIHSDKQNWCIIALEKVDGKKKLSCDCLNLSNCHISGNYLIYKQKHYGVNFISKSLYPNTFINLDGKSGRIESKCLGLSINKLSETLHFEQNGVVNVIQKNKRSNCNKNL</sequence>
<comment type="caution">
    <text evidence="3">The sequence shown here is derived from an EMBL/GenBank/DDBJ whole genome shotgun (WGS) entry which is preliminary data.</text>
</comment>
<dbReference type="RefSeq" id="WP_157402355.1">
    <property type="nucleotide sequence ID" value="NZ_JABULY010000002.1"/>
</dbReference>
<dbReference type="OrthoDB" id="5675523at2"/>
<evidence type="ECO:0000313" key="4">
    <source>
        <dbReference type="Proteomes" id="UP000732858"/>
    </source>
</evidence>
<evidence type="ECO:0000313" key="3">
    <source>
        <dbReference type="EMBL" id="MBV6547186.1"/>
    </source>
</evidence>
<keyword evidence="1" id="KW-0472">Membrane</keyword>
<evidence type="ECO:0000313" key="2">
    <source>
        <dbReference type="EMBL" id="MBV6531631.1"/>
    </source>
</evidence>
<accession>A0A949WJY1</accession>
<keyword evidence="1" id="KW-0812">Transmembrane</keyword>
<dbReference type="EMBL" id="JABULY010000002">
    <property type="protein sequence ID" value="MBV6531631.1"/>
    <property type="molecule type" value="Genomic_DNA"/>
</dbReference>
<dbReference type="Proteomes" id="UP000732858">
    <property type="component" value="Unassembled WGS sequence"/>
</dbReference>